<dbReference type="GO" id="GO:0006099">
    <property type="term" value="P:tricarboxylic acid cycle"/>
    <property type="evidence" value="ECO:0007669"/>
    <property type="project" value="InterPro"/>
</dbReference>
<dbReference type="PANTHER" id="PTHR11815">
    <property type="entry name" value="SUCCINYL-COA SYNTHETASE BETA CHAIN"/>
    <property type="match status" value="1"/>
</dbReference>
<keyword evidence="1" id="KW-0436">Ligase</keyword>
<dbReference type="InterPro" id="IPR016102">
    <property type="entry name" value="Succinyl-CoA_synth-like"/>
</dbReference>
<dbReference type="InterPro" id="IPR013815">
    <property type="entry name" value="ATP_grasp_subdomain_1"/>
</dbReference>
<accession>C6HX38</accession>
<dbReference type="PROSITE" id="PS50975">
    <property type="entry name" value="ATP_GRASP"/>
    <property type="match status" value="1"/>
</dbReference>
<dbReference type="Gene3D" id="3.30.470.20">
    <property type="entry name" value="ATP-grasp fold, B domain"/>
    <property type="match status" value="1"/>
</dbReference>
<keyword evidence="3" id="KW-0012">Acyltransferase</keyword>
<evidence type="ECO:0000259" key="6">
    <source>
        <dbReference type="PROSITE" id="PS50975"/>
    </source>
</evidence>
<feature type="domain" description="ATP-grasp" evidence="6">
    <location>
        <begin position="10"/>
        <end position="217"/>
    </location>
</feature>
<dbReference type="GO" id="GO:0004775">
    <property type="term" value="F:succinate-CoA ligase (ADP-forming) activity"/>
    <property type="evidence" value="ECO:0007669"/>
    <property type="project" value="TreeGrafter"/>
</dbReference>
<dbReference type="SUPFAM" id="SSF52210">
    <property type="entry name" value="Succinyl-CoA synthetase domains"/>
    <property type="match status" value="1"/>
</dbReference>
<dbReference type="Proteomes" id="UP000009374">
    <property type="component" value="Unassembled WGS sequence"/>
</dbReference>
<dbReference type="GO" id="GO:0005524">
    <property type="term" value="F:ATP binding"/>
    <property type="evidence" value="ECO:0007669"/>
    <property type="project" value="UniProtKB-UniRule"/>
</dbReference>
<dbReference type="Gene3D" id="3.30.1490.20">
    <property type="entry name" value="ATP-grasp fold, A domain"/>
    <property type="match status" value="1"/>
</dbReference>
<dbReference type="Pfam" id="PF08442">
    <property type="entry name" value="ATP-grasp_2"/>
    <property type="match status" value="1"/>
</dbReference>
<keyword evidence="2 5" id="KW-0547">Nucleotide-binding</keyword>
<dbReference type="InterPro" id="IPR011761">
    <property type="entry name" value="ATP-grasp"/>
</dbReference>
<comment type="catalytic activity">
    <reaction evidence="4">
        <text>oxaloacetate + acetyl-CoA + ADP + phosphate = citrate + ATP + CoA</text>
        <dbReference type="Rhea" id="RHEA:21160"/>
        <dbReference type="ChEBI" id="CHEBI:16452"/>
        <dbReference type="ChEBI" id="CHEBI:16947"/>
        <dbReference type="ChEBI" id="CHEBI:30616"/>
        <dbReference type="ChEBI" id="CHEBI:43474"/>
        <dbReference type="ChEBI" id="CHEBI:57287"/>
        <dbReference type="ChEBI" id="CHEBI:57288"/>
        <dbReference type="ChEBI" id="CHEBI:456216"/>
        <dbReference type="EC" id="2.3.3.8"/>
    </reaction>
</comment>
<dbReference type="PANTHER" id="PTHR11815:SF10">
    <property type="entry name" value="SUCCINATE--COA LIGASE [GDP-FORMING] SUBUNIT BETA, MITOCHONDRIAL"/>
    <property type="match status" value="1"/>
</dbReference>
<evidence type="ECO:0000256" key="4">
    <source>
        <dbReference type="ARBA" id="ARBA00047593"/>
    </source>
</evidence>
<dbReference type="EMBL" id="GG693873">
    <property type="protein sequence ID" value="EES52748.1"/>
    <property type="molecule type" value="Genomic_DNA"/>
</dbReference>
<organism evidence="7 8">
    <name type="scientific">Leptospirillum ferrodiazotrophum</name>
    <dbReference type="NCBI Taxonomy" id="412449"/>
    <lineage>
        <taxon>Bacteria</taxon>
        <taxon>Pseudomonadati</taxon>
        <taxon>Nitrospirota</taxon>
        <taxon>Nitrospiria</taxon>
        <taxon>Nitrospirales</taxon>
        <taxon>Nitrospiraceae</taxon>
        <taxon>Leptospirillum</taxon>
    </lineage>
</organism>
<dbReference type="GO" id="GO:0006104">
    <property type="term" value="P:succinyl-CoA metabolic process"/>
    <property type="evidence" value="ECO:0007669"/>
    <property type="project" value="TreeGrafter"/>
</dbReference>
<dbReference type="Pfam" id="PF16114">
    <property type="entry name" value="Citrate_bind"/>
    <property type="match status" value="1"/>
</dbReference>
<reference evidence="7 8" key="1">
    <citation type="journal article" date="2009" name="Appl. Environ. Microbiol.">
        <title>Community genomic and proteomic analyses of chemoautotrophic iron-oxidizing "Leptospirillum rubarum" (Group II) and "Leptospirillum ferrodiazotrophum" (Group III) bacteria in acid mine drainage biofilms.</title>
        <authorList>
            <person name="Goltsman D.S."/>
            <person name="Denef V.J."/>
            <person name="Singer S.W."/>
            <person name="VerBerkmoes N.C."/>
            <person name="Lefsrud M."/>
            <person name="Mueller R.S."/>
            <person name="Dick G.J."/>
            <person name="Sun C.L."/>
            <person name="Wheeler K.E."/>
            <person name="Zemla A."/>
            <person name="Baker B.J."/>
            <person name="Hauser L."/>
            <person name="Land M."/>
            <person name="Shah M.B."/>
            <person name="Thelen M.P."/>
            <person name="Hettich R.L."/>
            <person name="Banfield J.F."/>
        </authorList>
    </citation>
    <scope>NUCLEOTIDE SEQUENCE [LARGE SCALE GENOMIC DNA]</scope>
</reference>
<gene>
    <name evidence="7" type="ORF">UBAL3_92050120</name>
</gene>
<dbReference type="Gene3D" id="3.40.50.261">
    <property type="entry name" value="Succinyl-CoA synthetase domains"/>
    <property type="match status" value="1"/>
</dbReference>
<dbReference type="AlphaFoldDB" id="C6HX38"/>
<dbReference type="GO" id="GO:0003878">
    <property type="term" value="F:ATP citrate synthase activity"/>
    <property type="evidence" value="ECO:0007669"/>
    <property type="project" value="UniProtKB-EC"/>
</dbReference>
<evidence type="ECO:0000256" key="1">
    <source>
        <dbReference type="ARBA" id="ARBA00022598"/>
    </source>
</evidence>
<keyword evidence="8" id="KW-1185">Reference proteome</keyword>
<keyword evidence="5" id="KW-0067">ATP-binding</keyword>
<dbReference type="GO" id="GO:0005829">
    <property type="term" value="C:cytosol"/>
    <property type="evidence" value="ECO:0007669"/>
    <property type="project" value="TreeGrafter"/>
</dbReference>
<dbReference type="SUPFAM" id="SSF56059">
    <property type="entry name" value="Glutathione synthetase ATP-binding domain-like"/>
    <property type="match status" value="1"/>
</dbReference>
<protein>
    <submittedName>
        <fullName evidence="7">Succinyl-CoA synthetase, beta subunit</fullName>
    </submittedName>
</protein>
<dbReference type="GO" id="GO:0046872">
    <property type="term" value="F:metal ion binding"/>
    <property type="evidence" value="ECO:0007669"/>
    <property type="project" value="InterPro"/>
</dbReference>
<evidence type="ECO:0000256" key="3">
    <source>
        <dbReference type="ARBA" id="ARBA00023315"/>
    </source>
</evidence>
<dbReference type="PIRSF" id="PIRSF001554">
    <property type="entry name" value="SucCS_beta"/>
    <property type="match status" value="1"/>
</dbReference>
<keyword evidence="3" id="KW-0808">Transferase</keyword>
<dbReference type="InterPro" id="IPR013650">
    <property type="entry name" value="ATP-grasp_succ-CoA_synth-type"/>
</dbReference>
<dbReference type="InterPro" id="IPR032263">
    <property type="entry name" value="Citrate-bd"/>
</dbReference>
<sequence length="416" mass="45561">MKLYEHEALGAIFKKYKIPVPRYIFATDMNDAVNQFVEKEPGVVVKSMVLVGKRGKAGAVKVVSDKAKVPDVVRDLATREVYGEKSIGALVEEKLDIEKEFYLSVTYSTKDRAPAIIFSEHGGMDVEEIDPKLIHTHVISDVRSVYPYQIRQFLTGIGFSDKDLLRPLSEVIVNVYHAFVGAECRLLEINPLVVARSGDKRKIVAADAVVILDDDASVNPAVVYGARSAQGRPMTQREQDAILIDQGDHRGKAGSYVELEGDIAMMTFGGGGSTVTAETAIEAGLRIANLTDIGGNPPAEKMYRISRIILSKPGIKGVLVCGGTASNTRIDVTLGEGLAKALDDMNAEGKLDKNLIWVVRRSGPEYVKGLKMLHECFVRNGIRGEIYDSQLPITEAPIRLKELLIKHAGYKPEQIV</sequence>
<dbReference type="InterPro" id="IPR005809">
    <property type="entry name" value="Succ_CoA_ligase-like_bsu"/>
</dbReference>
<evidence type="ECO:0000313" key="8">
    <source>
        <dbReference type="Proteomes" id="UP000009374"/>
    </source>
</evidence>
<dbReference type="GO" id="GO:0042709">
    <property type="term" value="C:succinate-CoA ligase complex"/>
    <property type="evidence" value="ECO:0007669"/>
    <property type="project" value="TreeGrafter"/>
</dbReference>
<evidence type="ECO:0000256" key="5">
    <source>
        <dbReference type="PROSITE-ProRule" id="PRU00409"/>
    </source>
</evidence>
<proteinExistence type="predicted"/>
<name>C6HX38_9BACT</name>
<evidence type="ECO:0000256" key="2">
    <source>
        <dbReference type="ARBA" id="ARBA00022741"/>
    </source>
</evidence>
<evidence type="ECO:0000313" key="7">
    <source>
        <dbReference type="EMBL" id="EES52748.1"/>
    </source>
</evidence>